<dbReference type="AlphaFoldDB" id="R5ZJ99"/>
<protein>
    <submittedName>
        <fullName evidence="1">Uncharacterized protein</fullName>
    </submittedName>
</protein>
<sequence length="33" mass="3967">MVVRYMTELVCEFVIMLVMMKVGKSLGKRRYRV</sequence>
<reference evidence="1" key="1">
    <citation type="submission" date="2012-11" db="EMBL/GenBank/DDBJ databases">
        <title>Dependencies among metagenomic species, viruses, plasmids and units of genetic variation.</title>
        <authorList>
            <person name="Nielsen H.B."/>
            <person name="Almeida M."/>
            <person name="Juncker A.S."/>
            <person name="Rasmussen S."/>
            <person name="Li J."/>
            <person name="Sunagawa S."/>
            <person name="Plichta D."/>
            <person name="Gautier L."/>
            <person name="Le Chatelier E."/>
            <person name="Peletier E."/>
            <person name="Bonde I."/>
            <person name="Nielsen T."/>
            <person name="Manichanh C."/>
            <person name="Arumugam M."/>
            <person name="Batto J."/>
            <person name="Santos M.B.Q.D."/>
            <person name="Blom N."/>
            <person name="Borruel N."/>
            <person name="Burgdorf K.S."/>
            <person name="Boumezbeur F."/>
            <person name="Casellas F."/>
            <person name="Dore J."/>
            <person name="Guarner F."/>
            <person name="Hansen T."/>
            <person name="Hildebrand F."/>
            <person name="Kaas R.S."/>
            <person name="Kennedy S."/>
            <person name="Kristiansen K."/>
            <person name="Kultima J.R."/>
            <person name="Leonard P."/>
            <person name="Levenez F."/>
            <person name="Lund O."/>
            <person name="Moumen B."/>
            <person name="Le Paslier D."/>
            <person name="Pons N."/>
            <person name="Pedersen O."/>
            <person name="Prifti E."/>
            <person name="Qin J."/>
            <person name="Raes J."/>
            <person name="Tap J."/>
            <person name="Tims S."/>
            <person name="Ussery D.W."/>
            <person name="Yamada T."/>
            <person name="MetaHit consortium"/>
            <person name="Renault P."/>
            <person name="Sicheritz-Ponten T."/>
            <person name="Bork P."/>
            <person name="Wang J."/>
            <person name="Brunak S."/>
            <person name="Ehrlich S.D."/>
        </authorList>
    </citation>
    <scope>NUCLEOTIDE SEQUENCE [LARGE SCALE GENOMIC DNA]</scope>
</reference>
<comment type="caution">
    <text evidence="1">The sequence shown here is derived from an EMBL/GenBank/DDBJ whole genome shotgun (WGS) entry which is preliminary data.</text>
</comment>
<accession>R5ZJ99</accession>
<evidence type="ECO:0000313" key="1">
    <source>
        <dbReference type="EMBL" id="CDA38910.1"/>
    </source>
</evidence>
<proteinExistence type="predicted"/>
<organism evidence="1">
    <name type="scientific">Lachnospira eligens CAG:72</name>
    <dbReference type="NCBI Taxonomy" id="1263077"/>
    <lineage>
        <taxon>Bacteria</taxon>
        <taxon>Bacillati</taxon>
        <taxon>Bacillota</taxon>
        <taxon>Clostridia</taxon>
        <taxon>Lachnospirales</taxon>
        <taxon>Lachnospiraceae</taxon>
        <taxon>Lachnospira</taxon>
    </lineage>
</organism>
<dbReference type="Proteomes" id="UP000018175">
    <property type="component" value="Unassembled WGS sequence"/>
</dbReference>
<gene>
    <name evidence="1" type="ORF">BN765_01304</name>
</gene>
<name>R5ZJ99_9FIRM</name>
<dbReference type="EMBL" id="CBBU010000034">
    <property type="protein sequence ID" value="CDA38910.1"/>
    <property type="molecule type" value="Genomic_DNA"/>
</dbReference>